<dbReference type="PANTHER" id="PTHR22954:SF3">
    <property type="entry name" value="PROTEIN CBG08539"/>
    <property type="match status" value="1"/>
</dbReference>
<reference evidence="1" key="1">
    <citation type="journal article" date="2014" name="PLoS ONE">
        <title>Transcriptome-Based Identification of ABC Transporters in the Western Tarnished Plant Bug Lygus hesperus.</title>
        <authorList>
            <person name="Hull J.J."/>
            <person name="Chaney K."/>
            <person name="Geib S.M."/>
            <person name="Fabrick J.A."/>
            <person name="Brent C.S."/>
            <person name="Walsh D."/>
            <person name="Lavine L.C."/>
        </authorList>
    </citation>
    <scope>NUCLEOTIDE SEQUENCE</scope>
</reference>
<organism evidence="1">
    <name type="scientific">Lygus hesperus</name>
    <name type="common">Western plant bug</name>
    <dbReference type="NCBI Taxonomy" id="30085"/>
    <lineage>
        <taxon>Eukaryota</taxon>
        <taxon>Metazoa</taxon>
        <taxon>Ecdysozoa</taxon>
        <taxon>Arthropoda</taxon>
        <taxon>Hexapoda</taxon>
        <taxon>Insecta</taxon>
        <taxon>Pterygota</taxon>
        <taxon>Neoptera</taxon>
        <taxon>Paraneoptera</taxon>
        <taxon>Hemiptera</taxon>
        <taxon>Heteroptera</taxon>
        <taxon>Panheteroptera</taxon>
        <taxon>Cimicomorpha</taxon>
        <taxon>Miridae</taxon>
        <taxon>Mirini</taxon>
        <taxon>Lygus</taxon>
    </lineage>
</organism>
<dbReference type="InterPro" id="IPR005312">
    <property type="entry name" value="DUF1759"/>
</dbReference>
<name>A0A0A9Z2P0_LYGHE</name>
<dbReference type="EMBL" id="GBHO01004062">
    <property type="protein sequence ID" value="JAG39542.1"/>
    <property type="molecule type" value="Transcribed_RNA"/>
</dbReference>
<accession>A0A0A9Z2P0</accession>
<reference evidence="1" key="2">
    <citation type="submission" date="2014-07" db="EMBL/GenBank/DDBJ databases">
        <authorList>
            <person name="Hull J."/>
        </authorList>
    </citation>
    <scope>NUCLEOTIDE SEQUENCE</scope>
</reference>
<feature type="non-terminal residue" evidence="1">
    <location>
        <position position="233"/>
    </location>
</feature>
<keyword evidence="1" id="KW-0675">Receptor</keyword>
<dbReference type="Pfam" id="PF03564">
    <property type="entry name" value="DUF1759"/>
    <property type="match status" value="1"/>
</dbReference>
<protein>
    <submittedName>
        <fullName evidence="1">G-protein coupled receptor 64</fullName>
    </submittedName>
</protein>
<evidence type="ECO:0000313" key="1">
    <source>
        <dbReference type="EMBL" id="JAG39542.1"/>
    </source>
</evidence>
<proteinExistence type="predicted"/>
<dbReference type="AlphaFoldDB" id="A0A0A9Z2P0"/>
<feature type="non-terminal residue" evidence="1">
    <location>
        <position position="1"/>
    </location>
</feature>
<sequence length="233" mass="26518">DGGLCDRAEAMVDSVDFQVKEATKLLKKLKLFGELFDKSMATLEEGQGEYDVLAIQVNATRFRTVSVIATLETELEFRQATPAPAAAVSTPVTRIMAKLPKLHIKPFSGDSLKFNEFWQLFEINVHQNQTLSAVEKFNYLISFLSDQSKKCIEGIPISAENYDSAVQIVKEKYGNLELLINNHYNELTRLPRARYFASSLRVTYEEVMKHLRCLENLGEDTEQRVFRTIITSK</sequence>
<dbReference type="PANTHER" id="PTHR22954">
    <property type="entry name" value="RETROVIRAL PROTEASE-RELATED"/>
    <property type="match status" value="1"/>
</dbReference>
<gene>
    <name evidence="1" type="primary">Gpr64</name>
    <name evidence="1" type="ORF">CM83_104723</name>
</gene>